<evidence type="ECO:0000313" key="1">
    <source>
        <dbReference type="EMBL" id="EYC02145.1"/>
    </source>
</evidence>
<gene>
    <name evidence="1" type="primary">Acey_s0101.g3331</name>
    <name evidence="1" type="ORF">Y032_0101g3331</name>
</gene>
<sequence>MALSGENGVHTPKLQHRGACDDCSIASDDSVTMFDGTPNSASGEEAGVQIINPSQGISCGTRLGAKVESNRKRRREDEVLDTVGTIAKQPSTPNPDVSLTPGDEWDLPVRLRELAQYPNPKRTDVAWRWTKSC</sequence>
<organism evidence="1 2">
    <name type="scientific">Ancylostoma ceylanicum</name>
    <dbReference type="NCBI Taxonomy" id="53326"/>
    <lineage>
        <taxon>Eukaryota</taxon>
        <taxon>Metazoa</taxon>
        <taxon>Ecdysozoa</taxon>
        <taxon>Nematoda</taxon>
        <taxon>Chromadorea</taxon>
        <taxon>Rhabditida</taxon>
        <taxon>Rhabditina</taxon>
        <taxon>Rhabditomorpha</taxon>
        <taxon>Strongyloidea</taxon>
        <taxon>Ancylostomatidae</taxon>
        <taxon>Ancylostomatinae</taxon>
        <taxon>Ancylostoma</taxon>
    </lineage>
</organism>
<dbReference type="OrthoDB" id="10484066at2759"/>
<name>A0A016THJ0_9BILA</name>
<reference evidence="2" key="1">
    <citation type="journal article" date="2015" name="Nat. Genet.">
        <title>The genome and transcriptome of the zoonotic hookworm Ancylostoma ceylanicum identify infection-specific gene families.</title>
        <authorList>
            <person name="Schwarz E.M."/>
            <person name="Hu Y."/>
            <person name="Antoshechkin I."/>
            <person name="Miller M.M."/>
            <person name="Sternberg P.W."/>
            <person name="Aroian R.V."/>
        </authorList>
    </citation>
    <scope>NUCLEOTIDE SEQUENCE</scope>
    <source>
        <strain evidence="2">HY135</strain>
    </source>
</reference>
<dbReference type="EMBL" id="JARK01001437">
    <property type="protein sequence ID" value="EYC02145.1"/>
    <property type="molecule type" value="Genomic_DNA"/>
</dbReference>
<proteinExistence type="predicted"/>
<comment type="caution">
    <text evidence="1">The sequence shown here is derived from an EMBL/GenBank/DDBJ whole genome shotgun (WGS) entry which is preliminary data.</text>
</comment>
<dbReference type="AlphaFoldDB" id="A0A016THJ0"/>
<keyword evidence="2" id="KW-1185">Reference proteome</keyword>
<evidence type="ECO:0000313" key="2">
    <source>
        <dbReference type="Proteomes" id="UP000024635"/>
    </source>
</evidence>
<accession>A0A016THJ0</accession>
<protein>
    <submittedName>
        <fullName evidence="1">Uncharacterized protein</fullName>
    </submittedName>
</protein>
<dbReference type="Proteomes" id="UP000024635">
    <property type="component" value="Unassembled WGS sequence"/>
</dbReference>